<dbReference type="Proteomes" id="UP001474421">
    <property type="component" value="Unassembled WGS sequence"/>
</dbReference>
<reference evidence="7 8" key="1">
    <citation type="journal article" date="2024" name="Proc. Natl. Acad. Sci. U.S.A.">
        <title>The genetic regulatory architecture and epigenomic basis for age-related changes in rattlesnake venom.</title>
        <authorList>
            <person name="Hogan M.P."/>
            <person name="Holding M.L."/>
            <person name="Nystrom G.S."/>
            <person name="Colston T.J."/>
            <person name="Bartlett D.A."/>
            <person name="Mason A.J."/>
            <person name="Ellsworth S.A."/>
            <person name="Rautsaw R.M."/>
            <person name="Lawrence K.C."/>
            <person name="Strickland J.L."/>
            <person name="He B."/>
            <person name="Fraser P."/>
            <person name="Margres M.J."/>
            <person name="Gilbert D.M."/>
            <person name="Gibbs H.L."/>
            <person name="Parkinson C.L."/>
            <person name="Rokyta D.R."/>
        </authorList>
    </citation>
    <scope>NUCLEOTIDE SEQUENCE [LARGE SCALE GENOMIC DNA]</scope>
    <source>
        <strain evidence="7">DRR0105</strain>
    </source>
</reference>
<evidence type="ECO:0000313" key="7">
    <source>
        <dbReference type="EMBL" id="KAK9394848.1"/>
    </source>
</evidence>
<evidence type="ECO:0000256" key="4">
    <source>
        <dbReference type="ARBA" id="ARBA00023242"/>
    </source>
</evidence>
<dbReference type="PANTHER" id="PTHR12838:SF0">
    <property type="entry name" value="U3 SMALL NUCLEOLAR RNA-ASSOCIATED PROTEIN 11-RELATED"/>
    <property type="match status" value="1"/>
</dbReference>
<dbReference type="PANTHER" id="PTHR12838">
    <property type="entry name" value="U3 SMALL NUCLEOLAR RNA-ASSOCIATED PROTEIN 11"/>
    <property type="match status" value="1"/>
</dbReference>
<dbReference type="PIRSF" id="PIRSF015952">
    <property type="entry name" value="U3snoRNP11"/>
    <property type="match status" value="1"/>
</dbReference>
<feature type="region of interest" description="Disordered" evidence="6">
    <location>
        <begin position="1"/>
        <end position="28"/>
    </location>
</feature>
<keyword evidence="8" id="KW-1185">Reference proteome</keyword>
<comment type="subunit">
    <text evidence="5">Component of the ribosomal small subunit (SSU) processome.</text>
</comment>
<evidence type="ECO:0000256" key="1">
    <source>
        <dbReference type="ARBA" id="ARBA00004604"/>
    </source>
</evidence>
<evidence type="ECO:0000256" key="2">
    <source>
        <dbReference type="ARBA" id="ARBA00008105"/>
    </source>
</evidence>
<comment type="subcellular location">
    <subcellularLocation>
        <location evidence="1 5">Nucleus</location>
        <location evidence="1 5">Nucleolus</location>
    </subcellularLocation>
</comment>
<keyword evidence="4 5" id="KW-0539">Nucleus</keyword>
<dbReference type="EMBL" id="JAOTOJ010000011">
    <property type="protein sequence ID" value="KAK9394848.1"/>
    <property type="molecule type" value="Genomic_DNA"/>
</dbReference>
<accession>A0AAW1AZ87</accession>
<dbReference type="GO" id="GO:0006364">
    <property type="term" value="P:rRNA processing"/>
    <property type="evidence" value="ECO:0007669"/>
    <property type="project" value="UniProtKB-UniRule"/>
</dbReference>
<dbReference type="GO" id="GO:0032040">
    <property type="term" value="C:small-subunit processome"/>
    <property type="evidence" value="ECO:0007669"/>
    <property type="project" value="UniProtKB-UniRule"/>
</dbReference>
<dbReference type="InterPro" id="IPR007144">
    <property type="entry name" value="SSU_processome_Utp11"/>
</dbReference>
<proteinExistence type="inferred from homology"/>
<organism evidence="7 8">
    <name type="scientific">Crotalus adamanteus</name>
    <name type="common">Eastern diamondback rattlesnake</name>
    <dbReference type="NCBI Taxonomy" id="8729"/>
    <lineage>
        <taxon>Eukaryota</taxon>
        <taxon>Metazoa</taxon>
        <taxon>Chordata</taxon>
        <taxon>Craniata</taxon>
        <taxon>Vertebrata</taxon>
        <taxon>Euteleostomi</taxon>
        <taxon>Lepidosauria</taxon>
        <taxon>Squamata</taxon>
        <taxon>Bifurcata</taxon>
        <taxon>Unidentata</taxon>
        <taxon>Episquamata</taxon>
        <taxon>Toxicofera</taxon>
        <taxon>Serpentes</taxon>
        <taxon>Colubroidea</taxon>
        <taxon>Viperidae</taxon>
        <taxon>Crotalinae</taxon>
        <taxon>Crotalus</taxon>
    </lineage>
</organism>
<comment type="similarity">
    <text evidence="2 5">Belongs to the UTP11 family.</text>
</comment>
<keyword evidence="3 5" id="KW-0698">rRNA processing</keyword>
<evidence type="ECO:0000313" key="8">
    <source>
        <dbReference type="Proteomes" id="UP001474421"/>
    </source>
</evidence>
<name>A0AAW1AZ87_CROAD</name>
<dbReference type="AlphaFoldDB" id="A0AAW1AZ87"/>
<gene>
    <name evidence="7" type="ORF">NXF25_015376</name>
</gene>
<evidence type="ECO:0000256" key="5">
    <source>
        <dbReference type="PIRNR" id="PIRNR015952"/>
    </source>
</evidence>
<protein>
    <recommendedName>
        <fullName evidence="5">U3 small nucleolar RNA-associated protein 11</fullName>
        <shortName evidence="5">U3 snoRNA-associated protein 11</shortName>
    </recommendedName>
</protein>
<comment type="caution">
    <text evidence="7">The sequence shown here is derived from an EMBL/GenBank/DDBJ whole genome shotgun (WGS) entry which is preliminary data.</text>
</comment>
<evidence type="ECO:0000256" key="3">
    <source>
        <dbReference type="ARBA" id="ARBA00022552"/>
    </source>
</evidence>
<sequence length="281" mass="32051">MAAFTKAAKSRQRQHLERGQVGSGLASRRALGLLEKKDDYRLRAADFHKKRDALRALRRRAQEKNPDEFYFRMTRERLQDGAHVLSQQEEDPPPEQQKLLKTQDLKYVEMKRAAEVQGFQQANKPHPGAGRDGMQGFDVALHLNTAPELVSRVYNRPTLETLKRNAVSGITTDGQLQGNKFGSVLSVGANQLASAMMGCAQERLGWGAAGLDSPVAGRLARQRKGQYSLLKQRIERERKMFVIAQKLQTRKDLLDKTERVKLKKETVNQPAIYRFQFRRKR</sequence>
<dbReference type="Pfam" id="PF03998">
    <property type="entry name" value="Utp11"/>
    <property type="match status" value="2"/>
</dbReference>
<evidence type="ECO:0000256" key="6">
    <source>
        <dbReference type="SAM" id="MobiDB-lite"/>
    </source>
</evidence>
<comment type="function">
    <text evidence="5">Involved in nucleolar processing of pre-18S ribosomal RNA.</text>
</comment>